<dbReference type="Proteomes" id="UP000034947">
    <property type="component" value="Unassembled WGS sequence"/>
</dbReference>
<dbReference type="GO" id="GO:0016407">
    <property type="term" value="F:acetyltransferase activity"/>
    <property type="evidence" value="ECO:0007669"/>
    <property type="project" value="InterPro"/>
</dbReference>
<comment type="similarity">
    <text evidence="1">Belongs to the arylamine N-acetyltransferase family.</text>
</comment>
<dbReference type="InterPro" id="IPR038765">
    <property type="entry name" value="Papain-like_cys_pep_sf"/>
</dbReference>
<dbReference type="PANTHER" id="PTHR11786">
    <property type="entry name" value="N-HYDROXYARYLAMINE O-ACETYLTRANSFERASE"/>
    <property type="match status" value="1"/>
</dbReference>
<keyword evidence="3" id="KW-1185">Reference proteome</keyword>
<dbReference type="Pfam" id="PF00797">
    <property type="entry name" value="Acetyltransf_2"/>
    <property type="match status" value="1"/>
</dbReference>
<accession>A0A0F8W8I0</accession>
<dbReference type="OrthoDB" id="10260017at2759"/>
<dbReference type="VEuPathDB" id="FungiDB:P175DRAFT_0560120"/>
<sequence>MISTYTQDQLESYLERIGYADSPSETGLTRLQRLRPFIEKDALAALAELQRRHLGAIPWGNSALHYSQHHSVSIHPSAVFEKLVVRRLDGYCMENTNLLYVVLRSLGYQVYPSAARVSGAAADPTAGPNAPYFALGHMVLIVTIDDRKYMVDVGFGNNVPTSPLPLEENSIAMNIAPAEMRLIQDSIPEAVDQGQKVWIYQIRYNPESNWIPIYAFSGIEFLPQDFAVMNFATSHQSTSWFTQVFVCVKLILDESGERLQGLYIMAEKEVKRRIHGKTEVVETLENEEDRVNALAKWFGMHLSEYEIAGIQGLASELK</sequence>
<dbReference type="InterPro" id="IPR001447">
    <property type="entry name" value="Arylamine_N-AcTrfase"/>
</dbReference>
<comment type="caution">
    <text evidence="2">The sequence shown here is derived from an EMBL/GenBank/DDBJ whole genome shotgun (WGS) entry which is preliminary data.</text>
</comment>
<evidence type="ECO:0000313" key="2">
    <source>
        <dbReference type="EMBL" id="KKK14155.1"/>
    </source>
</evidence>
<dbReference type="EMBL" id="JYKN01003066">
    <property type="protein sequence ID" value="KKK14155.1"/>
    <property type="molecule type" value="Genomic_DNA"/>
</dbReference>
<dbReference type="SUPFAM" id="SSF54001">
    <property type="entry name" value="Cysteine proteinases"/>
    <property type="match status" value="1"/>
</dbReference>
<proteinExistence type="inferred from homology"/>
<reference evidence="2 3" key="1">
    <citation type="submission" date="2015-02" db="EMBL/GenBank/DDBJ databases">
        <title>Draft Genome Sequences of Two Closely-Related Aflatoxigenic Aspergillus Species Obtained from the Cote d'Ivoire.</title>
        <authorList>
            <person name="Moore G.G."/>
            <person name="Beltz S.B."/>
            <person name="Mack B.M."/>
        </authorList>
    </citation>
    <scope>NUCLEOTIDE SEQUENCE [LARGE SCALE GENOMIC DNA]</scope>
    <source>
        <strain evidence="2 3">SRRC1432</strain>
    </source>
</reference>
<dbReference type="InterPro" id="IPR053710">
    <property type="entry name" value="Arylamine_NAT_domain_sf"/>
</dbReference>
<name>A0A0F8W8I0_9EURO</name>
<gene>
    <name evidence="2" type="ORF">AOCH_002740</name>
</gene>
<protein>
    <submittedName>
        <fullName evidence="2">Uncharacterized protein</fullName>
    </submittedName>
</protein>
<organism evidence="2 3">
    <name type="scientific">Aspergillus ochraceoroseus</name>
    <dbReference type="NCBI Taxonomy" id="138278"/>
    <lineage>
        <taxon>Eukaryota</taxon>
        <taxon>Fungi</taxon>
        <taxon>Dikarya</taxon>
        <taxon>Ascomycota</taxon>
        <taxon>Pezizomycotina</taxon>
        <taxon>Eurotiomycetes</taxon>
        <taxon>Eurotiomycetidae</taxon>
        <taxon>Eurotiales</taxon>
        <taxon>Aspergillaceae</taxon>
        <taxon>Aspergillus</taxon>
        <taxon>Aspergillus subgen. Nidulantes</taxon>
    </lineage>
</organism>
<dbReference type="PANTHER" id="PTHR11786:SF0">
    <property type="entry name" value="ARYLAMINE N-ACETYLTRANSFERASE 4-RELATED"/>
    <property type="match status" value="1"/>
</dbReference>
<dbReference type="Gene3D" id="3.30.2140.20">
    <property type="match status" value="1"/>
</dbReference>
<dbReference type="FunFam" id="3.30.2140.20:FF:000003">
    <property type="entry name" value="Arylamine N-acetyltransferase 1"/>
    <property type="match status" value="1"/>
</dbReference>
<evidence type="ECO:0000313" key="3">
    <source>
        <dbReference type="Proteomes" id="UP000034947"/>
    </source>
</evidence>
<dbReference type="AlphaFoldDB" id="A0A0F8W8I0"/>
<evidence type="ECO:0000256" key="1">
    <source>
        <dbReference type="ARBA" id="ARBA00006547"/>
    </source>
</evidence>